<dbReference type="InterPro" id="IPR005135">
    <property type="entry name" value="Endo/exonuclease/phosphatase"/>
</dbReference>
<feature type="transmembrane region" description="Helical" evidence="1">
    <location>
        <begin position="7"/>
        <end position="35"/>
    </location>
</feature>
<gene>
    <name evidence="3" type="ORF">EMQ25_05085</name>
</gene>
<dbReference type="OrthoDB" id="3808618at2"/>
<dbReference type="EMBL" id="RZNJ01000002">
    <property type="protein sequence ID" value="RUT32531.1"/>
    <property type="molecule type" value="Genomic_DNA"/>
</dbReference>
<keyword evidence="1" id="KW-0812">Transmembrane</keyword>
<sequence length="334" mass="36722">MTILLGLLRLAIGLGGFGLATIAILALFGFAVSVFDLFNHFQYLLFFGLLGVTGLAIPLFWARRAGLPVLAYILIGLAASGATYLPEAASALLPRPAPAEDRRVITLMTHNLFGMNYEMERVEAVIEREDPDIVALQEYFGRQSAELHPLITARYPYSINCVGGQRANLGLYSKIPFSRSMDGACAEDAERGLRTARILGTFGLEDGSRFSVITTHLDWPVPIWRQDEQLADLGQFLGTVESPLILVGDFNSTPWSYALRNFTSDSGLVRHTHNLLTFPTRFLVRRRLIDTVPILPLDHVMTRGDGIAVHEVGVAAYTGSDHLPVIARFSIAPQ</sequence>
<dbReference type="GO" id="GO:0003824">
    <property type="term" value="F:catalytic activity"/>
    <property type="evidence" value="ECO:0007669"/>
    <property type="project" value="InterPro"/>
</dbReference>
<dbReference type="Proteomes" id="UP000281547">
    <property type="component" value="Unassembled WGS sequence"/>
</dbReference>
<dbReference type="SUPFAM" id="SSF56219">
    <property type="entry name" value="DNase I-like"/>
    <property type="match status" value="1"/>
</dbReference>
<feature type="transmembrane region" description="Helical" evidence="1">
    <location>
        <begin position="41"/>
        <end position="62"/>
    </location>
</feature>
<feature type="transmembrane region" description="Helical" evidence="1">
    <location>
        <begin position="69"/>
        <end position="86"/>
    </location>
</feature>
<evidence type="ECO:0000259" key="2">
    <source>
        <dbReference type="Pfam" id="PF03372"/>
    </source>
</evidence>
<reference evidence="3 4" key="1">
    <citation type="journal article" date="2016" name="Int. J. Syst. Evol. Microbiol.">
        <title>Arsenicitalea aurantiaca gen. nov., sp. nov., a new member of the family Hyphomicrobiaceae, isolated from high-arsenic sediment.</title>
        <authorList>
            <person name="Mu Y."/>
            <person name="Zhou L."/>
            <person name="Zeng X.C."/>
            <person name="Liu L."/>
            <person name="Pan Y."/>
            <person name="Chen X."/>
            <person name="Wang J."/>
            <person name="Li S."/>
            <person name="Li W.J."/>
            <person name="Wang Y."/>
        </authorList>
    </citation>
    <scope>NUCLEOTIDE SEQUENCE [LARGE SCALE GENOMIC DNA]</scope>
    <source>
        <strain evidence="3 4">42-50</strain>
    </source>
</reference>
<name>A0A433XEK6_9HYPH</name>
<evidence type="ECO:0000313" key="3">
    <source>
        <dbReference type="EMBL" id="RUT32531.1"/>
    </source>
</evidence>
<organism evidence="3 4">
    <name type="scientific">Arsenicitalea aurantiaca</name>
    <dbReference type="NCBI Taxonomy" id="1783274"/>
    <lineage>
        <taxon>Bacteria</taxon>
        <taxon>Pseudomonadati</taxon>
        <taxon>Pseudomonadota</taxon>
        <taxon>Alphaproteobacteria</taxon>
        <taxon>Hyphomicrobiales</taxon>
        <taxon>Devosiaceae</taxon>
        <taxon>Arsenicitalea</taxon>
    </lineage>
</organism>
<keyword evidence="1" id="KW-1133">Transmembrane helix</keyword>
<keyword evidence="1" id="KW-0472">Membrane</keyword>
<dbReference type="Gene3D" id="3.60.10.10">
    <property type="entry name" value="Endonuclease/exonuclease/phosphatase"/>
    <property type="match status" value="1"/>
</dbReference>
<dbReference type="AlphaFoldDB" id="A0A433XEK6"/>
<proteinExistence type="predicted"/>
<evidence type="ECO:0000313" key="4">
    <source>
        <dbReference type="Proteomes" id="UP000281547"/>
    </source>
</evidence>
<dbReference type="InterPro" id="IPR036691">
    <property type="entry name" value="Endo/exonu/phosph_ase_sf"/>
</dbReference>
<evidence type="ECO:0000256" key="1">
    <source>
        <dbReference type="SAM" id="Phobius"/>
    </source>
</evidence>
<keyword evidence="4" id="KW-1185">Reference proteome</keyword>
<comment type="caution">
    <text evidence="3">The sequence shown here is derived from an EMBL/GenBank/DDBJ whole genome shotgun (WGS) entry which is preliminary data.</text>
</comment>
<feature type="domain" description="Endonuclease/exonuclease/phosphatase" evidence="2">
    <location>
        <begin position="108"/>
        <end position="322"/>
    </location>
</feature>
<dbReference type="Pfam" id="PF03372">
    <property type="entry name" value="Exo_endo_phos"/>
    <property type="match status" value="1"/>
</dbReference>
<protein>
    <recommendedName>
        <fullName evidence="2">Endonuclease/exonuclease/phosphatase domain-containing protein</fullName>
    </recommendedName>
</protein>
<accession>A0A433XEK6</accession>
<dbReference type="RefSeq" id="WP_127187488.1">
    <property type="nucleotide sequence ID" value="NZ_RZNJ01000002.1"/>
</dbReference>